<sequence>MWGDDDLDGRARLQRLFVYDEVEPDRFRYRAHRSSMPRLYGGQVISQALSAAQRTVATGRVAHSCHAYFVRPGDRDADIDFVVRRDSDGRSFSARRVEAMQGDRLILSLSASMHDLEPGGAHQFAMPDVPAPDTLVDQRVIMDALGDRLSPRHQSFWLRDTGFDMRAVEPFVSFDPPAQPAVRHFWIRLRDRIGDDPAEHQRLFAFISDLYVMHTGLLPLGIGWADRRLQDASLDHAIWFHDRFRVDDWLLYALDSPRAGGARTVGRGLVYRQDGTLVASVVQEGLIRLLDEAKY</sequence>
<keyword evidence="2 5" id="KW-0378">Hydrolase</keyword>
<evidence type="ECO:0000256" key="1">
    <source>
        <dbReference type="ARBA" id="ARBA00006538"/>
    </source>
</evidence>
<dbReference type="Pfam" id="PF13622">
    <property type="entry name" value="4HBT_3"/>
    <property type="match status" value="1"/>
</dbReference>
<keyword evidence="6" id="KW-1185">Reference proteome</keyword>
<dbReference type="InterPro" id="IPR003703">
    <property type="entry name" value="Acyl_CoA_thio"/>
</dbReference>
<dbReference type="InterPro" id="IPR049449">
    <property type="entry name" value="TesB_ACOT8-like_N"/>
</dbReference>
<organism evidence="5 6">
    <name type="scientific">Sphingomonas jejuensis</name>
    <dbReference type="NCBI Taxonomy" id="904715"/>
    <lineage>
        <taxon>Bacteria</taxon>
        <taxon>Pseudomonadati</taxon>
        <taxon>Pseudomonadota</taxon>
        <taxon>Alphaproteobacteria</taxon>
        <taxon>Sphingomonadales</taxon>
        <taxon>Sphingomonadaceae</taxon>
        <taxon>Sphingomonas</taxon>
    </lineage>
</organism>
<feature type="domain" description="Acyl-CoA thioesterase 2 C-terminal" evidence="3">
    <location>
        <begin position="182"/>
        <end position="286"/>
    </location>
</feature>
<accession>A0ABX0XMK9</accession>
<dbReference type="InterPro" id="IPR042171">
    <property type="entry name" value="Acyl-CoA_hotdog"/>
</dbReference>
<evidence type="ECO:0000259" key="3">
    <source>
        <dbReference type="Pfam" id="PF02551"/>
    </source>
</evidence>
<name>A0ABX0XMK9_9SPHN</name>
<dbReference type="SUPFAM" id="SSF54637">
    <property type="entry name" value="Thioesterase/thiol ester dehydrase-isomerase"/>
    <property type="match status" value="2"/>
</dbReference>
<protein>
    <submittedName>
        <fullName evidence="5">Acyl-CoA thioesterase-2</fullName>
        <ecNumber evidence="5">3.1.2.-</ecNumber>
    </submittedName>
</protein>
<evidence type="ECO:0000313" key="5">
    <source>
        <dbReference type="EMBL" id="NJC33976.1"/>
    </source>
</evidence>
<evidence type="ECO:0000256" key="2">
    <source>
        <dbReference type="ARBA" id="ARBA00022801"/>
    </source>
</evidence>
<dbReference type="EMBL" id="JAATJE010000001">
    <property type="protein sequence ID" value="NJC33976.1"/>
    <property type="molecule type" value="Genomic_DNA"/>
</dbReference>
<gene>
    <name evidence="5" type="ORF">GGR88_001450</name>
</gene>
<dbReference type="CDD" id="cd03444">
    <property type="entry name" value="Thioesterase_II_repeat1"/>
    <property type="match status" value="1"/>
</dbReference>
<dbReference type="PANTHER" id="PTHR11066">
    <property type="entry name" value="ACYL-COA THIOESTERASE"/>
    <property type="match status" value="1"/>
</dbReference>
<evidence type="ECO:0000259" key="4">
    <source>
        <dbReference type="Pfam" id="PF13622"/>
    </source>
</evidence>
<dbReference type="CDD" id="cd03445">
    <property type="entry name" value="Thioesterase_II_repeat2"/>
    <property type="match status" value="1"/>
</dbReference>
<dbReference type="Gene3D" id="2.40.160.210">
    <property type="entry name" value="Acyl-CoA thioesterase, double hotdog domain"/>
    <property type="match status" value="1"/>
</dbReference>
<dbReference type="EC" id="3.1.2.-" evidence="5"/>
<dbReference type="PANTHER" id="PTHR11066:SF34">
    <property type="entry name" value="ACYL-COENZYME A THIOESTERASE 8"/>
    <property type="match status" value="1"/>
</dbReference>
<comment type="similarity">
    <text evidence="1">Belongs to the C/M/P thioester hydrolase family.</text>
</comment>
<evidence type="ECO:0000313" key="6">
    <source>
        <dbReference type="Proteomes" id="UP000734218"/>
    </source>
</evidence>
<dbReference type="InterPro" id="IPR025652">
    <property type="entry name" value="TesB_C"/>
</dbReference>
<reference evidence="5 6" key="1">
    <citation type="submission" date="2020-03" db="EMBL/GenBank/DDBJ databases">
        <title>Genomic Encyclopedia of Type Strains, Phase IV (KMG-IV): sequencing the most valuable type-strain genomes for metagenomic binning, comparative biology and taxonomic classification.</title>
        <authorList>
            <person name="Goeker M."/>
        </authorList>
    </citation>
    <scope>NUCLEOTIDE SEQUENCE [LARGE SCALE GENOMIC DNA]</scope>
    <source>
        <strain evidence="5 6">DSM 27651</strain>
    </source>
</reference>
<comment type="caution">
    <text evidence="5">The sequence shown here is derived from an EMBL/GenBank/DDBJ whole genome shotgun (WGS) entry which is preliminary data.</text>
</comment>
<dbReference type="GO" id="GO:0016787">
    <property type="term" value="F:hydrolase activity"/>
    <property type="evidence" value="ECO:0007669"/>
    <property type="project" value="UniProtKB-KW"/>
</dbReference>
<dbReference type="Pfam" id="PF02551">
    <property type="entry name" value="Acyl_CoA_thio"/>
    <property type="match status" value="1"/>
</dbReference>
<feature type="domain" description="Acyl-CoA thioesterase-like N-terminal HotDog" evidence="4">
    <location>
        <begin position="38"/>
        <end position="113"/>
    </location>
</feature>
<proteinExistence type="inferred from homology"/>
<dbReference type="Proteomes" id="UP000734218">
    <property type="component" value="Unassembled WGS sequence"/>
</dbReference>
<dbReference type="RefSeq" id="WP_342449745.1">
    <property type="nucleotide sequence ID" value="NZ_JAATJE010000001.1"/>
</dbReference>
<dbReference type="InterPro" id="IPR029069">
    <property type="entry name" value="HotDog_dom_sf"/>
</dbReference>